<keyword evidence="2" id="KW-1185">Reference proteome</keyword>
<proteinExistence type="predicted"/>
<dbReference type="PANTHER" id="PTHR31511">
    <property type="entry name" value="PROTEIN CBG23764"/>
    <property type="match status" value="1"/>
</dbReference>
<dbReference type="AlphaFoldDB" id="A0AAV6TP88"/>
<evidence type="ECO:0000313" key="1">
    <source>
        <dbReference type="EMBL" id="KAG8173195.1"/>
    </source>
</evidence>
<dbReference type="Proteomes" id="UP000827092">
    <property type="component" value="Unassembled WGS sequence"/>
</dbReference>
<sequence length="75" mass="8591">MRVPYVIYADFECLTVPVYSCHPNTDKSYTEAYQKHDPISFCYYVVSATGFLKAPFCLSRSKRTTGVHGKNEDRS</sequence>
<gene>
    <name evidence="1" type="ORF">JTE90_019310</name>
</gene>
<comment type="caution">
    <text evidence="1">The sequence shown here is derived from an EMBL/GenBank/DDBJ whole genome shotgun (WGS) entry which is preliminary data.</text>
</comment>
<reference evidence="1 2" key="1">
    <citation type="journal article" date="2022" name="Nat. Ecol. Evol.">
        <title>A masculinizing supergene underlies an exaggerated male reproductive morph in a spider.</title>
        <authorList>
            <person name="Hendrickx F."/>
            <person name="De Corte Z."/>
            <person name="Sonet G."/>
            <person name="Van Belleghem S.M."/>
            <person name="Kostlbacher S."/>
            <person name="Vangestel C."/>
        </authorList>
    </citation>
    <scope>NUCLEOTIDE SEQUENCE [LARGE SCALE GENOMIC DNA]</scope>
    <source>
        <strain evidence="1">W744_W776</strain>
    </source>
</reference>
<name>A0AAV6TP88_9ARAC</name>
<accession>A0AAV6TP88</accession>
<evidence type="ECO:0008006" key="3">
    <source>
        <dbReference type="Google" id="ProtNLM"/>
    </source>
</evidence>
<dbReference type="EMBL" id="JAFNEN010001987">
    <property type="protein sequence ID" value="KAG8173195.1"/>
    <property type="molecule type" value="Genomic_DNA"/>
</dbReference>
<evidence type="ECO:0000313" key="2">
    <source>
        <dbReference type="Proteomes" id="UP000827092"/>
    </source>
</evidence>
<dbReference type="PANTHER" id="PTHR31511:SF12">
    <property type="entry name" value="RHO TERMINATION FACTOR N-TERMINAL DOMAIN-CONTAINING PROTEIN"/>
    <property type="match status" value="1"/>
</dbReference>
<organism evidence="1 2">
    <name type="scientific">Oedothorax gibbosus</name>
    <dbReference type="NCBI Taxonomy" id="931172"/>
    <lineage>
        <taxon>Eukaryota</taxon>
        <taxon>Metazoa</taxon>
        <taxon>Ecdysozoa</taxon>
        <taxon>Arthropoda</taxon>
        <taxon>Chelicerata</taxon>
        <taxon>Arachnida</taxon>
        <taxon>Araneae</taxon>
        <taxon>Araneomorphae</taxon>
        <taxon>Entelegynae</taxon>
        <taxon>Araneoidea</taxon>
        <taxon>Linyphiidae</taxon>
        <taxon>Erigoninae</taxon>
        <taxon>Oedothorax</taxon>
    </lineage>
</organism>
<protein>
    <recommendedName>
        <fullName evidence="3">DNA-directed DNA polymerase</fullName>
    </recommendedName>
</protein>